<evidence type="ECO:0000256" key="1">
    <source>
        <dbReference type="SAM" id="SignalP"/>
    </source>
</evidence>
<organism evidence="2 3">
    <name type="scientific">Kordia antarctica</name>
    <dbReference type="NCBI Taxonomy" id="1218801"/>
    <lineage>
        <taxon>Bacteria</taxon>
        <taxon>Pseudomonadati</taxon>
        <taxon>Bacteroidota</taxon>
        <taxon>Flavobacteriia</taxon>
        <taxon>Flavobacteriales</taxon>
        <taxon>Flavobacteriaceae</taxon>
        <taxon>Kordia</taxon>
    </lineage>
</organism>
<evidence type="ECO:0000313" key="3">
    <source>
        <dbReference type="Proteomes" id="UP000464657"/>
    </source>
</evidence>
<gene>
    <name evidence="2" type="ORF">IMCC3317_03300</name>
</gene>
<evidence type="ECO:0000313" key="2">
    <source>
        <dbReference type="EMBL" id="QHI34984.1"/>
    </source>
</evidence>
<dbReference type="OrthoDB" id="1445654at2"/>
<protein>
    <submittedName>
        <fullName evidence="2">Uncharacterized protein</fullName>
    </submittedName>
</protein>
<feature type="signal peptide" evidence="1">
    <location>
        <begin position="1"/>
        <end position="19"/>
    </location>
</feature>
<feature type="chain" id="PRO_5029793738" evidence="1">
    <location>
        <begin position="20"/>
        <end position="118"/>
    </location>
</feature>
<sequence>MKKLILCLTLVLISFKGLSQTNEKNTYLLFDNLSNETYSYEIGNGKIGTEKIYTKGIKKNGGITFYIHKEMFLSNKKQADTCVIGQLKNIKISNIEDLKKEVNKINPLYPFKVFQIYF</sequence>
<accession>A0A7L4ZGD4</accession>
<keyword evidence="3" id="KW-1185">Reference proteome</keyword>
<name>A0A7L4ZGD4_9FLAO</name>
<dbReference type="RefSeq" id="WP_160127764.1">
    <property type="nucleotide sequence ID" value="NZ_CP019288.1"/>
</dbReference>
<dbReference type="KEGG" id="kan:IMCC3317_03300"/>
<proteinExistence type="predicted"/>
<dbReference type="Proteomes" id="UP000464657">
    <property type="component" value="Chromosome"/>
</dbReference>
<dbReference type="EMBL" id="CP019288">
    <property type="protein sequence ID" value="QHI34984.1"/>
    <property type="molecule type" value="Genomic_DNA"/>
</dbReference>
<keyword evidence="1" id="KW-0732">Signal</keyword>
<dbReference type="AlphaFoldDB" id="A0A7L4ZGD4"/>
<reference evidence="2 3" key="1">
    <citation type="journal article" date="2013" name="Int. J. Syst. Evol. Microbiol.">
        <title>Kordia antarctica sp. nov., isolated from Antarctic seawater.</title>
        <authorList>
            <person name="Baek K."/>
            <person name="Choi A."/>
            <person name="Kang I."/>
            <person name="Lee K."/>
            <person name="Cho J.C."/>
        </authorList>
    </citation>
    <scope>NUCLEOTIDE SEQUENCE [LARGE SCALE GENOMIC DNA]</scope>
    <source>
        <strain evidence="2 3">IMCC3317</strain>
    </source>
</reference>